<evidence type="ECO:0000313" key="2">
    <source>
        <dbReference type="EMBL" id="KAI5350027.1"/>
    </source>
</evidence>
<keyword evidence="3" id="KW-1185">Reference proteome</keyword>
<evidence type="ECO:0000256" key="1">
    <source>
        <dbReference type="SAM" id="MobiDB-lite"/>
    </source>
</evidence>
<reference evidence="2 3" key="1">
    <citation type="journal article" date="2022" name="G3 (Bethesda)">
        <title>Whole-genome sequence and methylome profiling of the almond [Prunus dulcis (Mill.) D.A. Webb] cultivar 'Nonpareil'.</title>
        <authorList>
            <person name="D'Amico-Willman K.M."/>
            <person name="Ouma W.Z."/>
            <person name="Meulia T."/>
            <person name="Sideli G.M."/>
            <person name="Gradziel T.M."/>
            <person name="Fresnedo-Ramirez J."/>
        </authorList>
    </citation>
    <scope>NUCLEOTIDE SEQUENCE [LARGE SCALE GENOMIC DNA]</scope>
    <source>
        <strain evidence="2">Clone GOH B32 T37-40</strain>
    </source>
</reference>
<dbReference type="Proteomes" id="UP001054821">
    <property type="component" value="Chromosome 1"/>
</dbReference>
<name>A0AAD4WZS4_PRUDU</name>
<sequence>MTRASTCHNSMDNRVKSTKALVGELLNQFDSFDSKYDQLRKEFSECSDSTLHSPVNDDIGDRPRDFPIPGPVRPPLMKIEFPQFCDGDGPFGWIYKAEHYRLFCCSERLESLCGFLSYGE</sequence>
<organism evidence="2 3">
    <name type="scientific">Prunus dulcis</name>
    <name type="common">Almond</name>
    <name type="synonym">Amygdalus dulcis</name>
    <dbReference type="NCBI Taxonomy" id="3755"/>
    <lineage>
        <taxon>Eukaryota</taxon>
        <taxon>Viridiplantae</taxon>
        <taxon>Streptophyta</taxon>
        <taxon>Embryophyta</taxon>
        <taxon>Tracheophyta</taxon>
        <taxon>Spermatophyta</taxon>
        <taxon>Magnoliopsida</taxon>
        <taxon>eudicotyledons</taxon>
        <taxon>Gunneridae</taxon>
        <taxon>Pentapetalae</taxon>
        <taxon>rosids</taxon>
        <taxon>fabids</taxon>
        <taxon>Rosales</taxon>
        <taxon>Rosaceae</taxon>
        <taxon>Amygdaloideae</taxon>
        <taxon>Amygdaleae</taxon>
        <taxon>Prunus</taxon>
    </lineage>
</organism>
<dbReference type="AlphaFoldDB" id="A0AAD4WZS4"/>
<gene>
    <name evidence="2" type="ORF">L3X38_002918</name>
</gene>
<dbReference type="EMBL" id="JAJFAZ020000001">
    <property type="protein sequence ID" value="KAI5350027.1"/>
    <property type="molecule type" value="Genomic_DNA"/>
</dbReference>
<evidence type="ECO:0000313" key="3">
    <source>
        <dbReference type="Proteomes" id="UP001054821"/>
    </source>
</evidence>
<comment type="caution">
    <text evidence="2">The sequence shown here is derived from an EMBL/GenBank/DDBJ whole genome shotgun (WGS) entry which is preliminary data.</text>
</comment>
<feature type="region of interest" description="Disordered" evidence="1">
    <location>
        <begin position="48"/>
        <end position="67"/>
    </location>
</feature>
<proteinExistence type="predicted"/>
<accession>A0AAD4WZS4</accession>
<protein>
    <submittedName>
        <fullName evidence="2">Uncharacterized protein</fullName>
    </submittedName>
</protein>